<gene>
    <name evidence="2" type="ORF">CYJ76_08235</name>
</gene>
<dbReference type="InterPro" id="IPR001509">
    <property type="entry name" value="Epimerase_deHydtase"/>
</dbReference>
<dbReference type="AlphaFoldDB" id="A0A2I1P9U1"/>
<proteinExistence type="predicted"/>
<dbReference type="EMBL" id="PKIZ01000014">
    <property type="protein sequence ID" value="PKZ41395.1"/>
    <property type="molecule type" value="Genomic_DNA"/>
</dbReference>
<dbReference type="OrthoDB" id="8205493at2"/>
<reference evidence="2 3" key="1">
    <citation type="submission" date="2017-12" db="EMBL/GenBank/DDBJ databases">
        <title>Phylogenetic diversity of female urinary microbiome.</title>
        <authorList>
            <person name="Thomas-White K."/>
            <person name="Wolfe A.J."/>
        </authorList>
    </citation>
    <scope>NUCLEOTIDE SEQUENCE [LARGE SCALE GENOMIC DNA]</scope>
    <source>
        <strain evidence="2 3">UMB1298</strain>
    </source>
</reference>
<dbReference type="SUPFAM" id="SSF51735">
    <property type="entry name" value="NAD(P)-binding Rossmann-fold domains"/>
    <property type="match status" value="1"/>
</dbReference>
<protein>
    <submittedName>
        <fullName evidence="2">Nucleoside-diphosphate sugar epimerase</fullName>
    </submittedName>
</protein>
<comment type="caution">
    <text evidence="2">The sequence shown here is derived from an EMBL/GenBank/DDBJ whole genome shotgun (WGS) entry which is preliminary data.</text>
</comment>
<keyword evidence="3" id="KW-1185">Reference proteome</keyword>
<feature type="domain" description="NAD-dependent epimerase/dehydratase" evidence="1">
    <location>
        <begin position="40"/>
        <end position="253"/>
    </location>
</feature>
<organism evidence="2 3">
    <name type="scientific">Kytococcus schroeteri</name>
    <dbReference type="NCBI Taxonomy" id="138300"/>
    <lineage>
        <taxon>Bacteria</taxon>
        <taxon>Bacillati</taxon>
        <taxon>Actinomycetota</taxon>
        <taxon>Actinomycetes</taxon>
        <taxon>Micrococcales</taxon>
        <taxon>Kytococcaceae</taxon>
        <taxon>Kytococcus</taxon>
    </lineage>
</organism>
<evidence type="ECO:0000313" key="3">
    <source>
        <dbReference type="Proteomes" id="UP000234206"/>
    </source>
</evidence>
<name>A0A2I1P9U1_9MICO</name>
<dbReference type="Gene3D" id="3.40.50.720">
    <property type="entry name" value="NAD(P)-binding Rossmann-like Domain"/>
    <property type="match status" value="1"/>
</dbReference>
<dbReference type="Pfam" id="PF01370">
    <property type="entry name" value="Epimerase"/>
    <property type="match status" value="1"/>
</dbReference>
<evidence type="ECO:0000259" key="1">
    <source>
        <dbReference type="Pfam" id="PF01370"/>
    </source>
</evidence>
<sequence length="347" mass="36094">MQSRSRNREQCSCARTPLAPTLREQCSLPPTHAPEAPVHVLLTGAGQIGQALVPHLLAHGDTVTVLRAYGPDLPGTTTVRGDAGDRALLARLTASTPPDAVVHTVHAAYDHRVWRAELPPREQAVMDLATGLGIPVVFPESVYAWGNAARDLTEGAPVAPTTPLGQVRAELLAARAAHPARTLSIVAADLIGPTATTSGSVATALVVRPAAAGRRVWFPGDPDAPHALTHLPDLARALRHAAAHAEHLAPGGDAVIHAPTPPSRSMAALADAAATATGAGRARVTRLPTWPLAVAGLADATMRELHRMRYLWTQPSHLRPGTLTTEEGLAASAWEDVVAGGGDARSG</sequence>
<dbReference type="Proteomes" id="UP000234206">
    <property type="component" value="Unassembled WGS sequence"/>
</dbReference>
<dbReference type="InterPro" id="IPR036291">
    <property type="entry name" value="NAD(P)-bd_dom_sf"/>
</dbReference>
<evidence type="ECO:0000313" key="2">
    <source>
        <dbReference type="EMBL" id="PKZ41395.1"/>
    </source>
</evidence>
<accession>A0A2I1P9U1</accession>